<organism evidence="7 8">
    <name type="scientific">Formimonas warabiya</name>
    <dbReference type="NCBI Taxonomy" id="1761012"/>
    <lineage>
        <taxon>Bacteria</taxon>
        <taxon>Bacillati</taxon>
        <taxon>Bacillota</taxon>
        <taxon>Clostridia</taxon>
        <taxon>Eubacteriales</taxon>
        <taxon>Peptococcaceae</taxon>
        <taxon>Candidatus Formimonas</taxon>
    </lineage>
</organism>
<keyword evidence="3" id="KW-0812">Transmembrane</keyword>
<evidence type="ECO:0000256" key="2">
    <source>
        <dbReference type="SAM" id="Coils"/>
    </source>
</evidence>
<feature type="transmembrane region" description="Helical" evidence="3">
    <location>
        <begin position="6"/>
        <end position="26"/>
    </location>
</feature>
<dbReference type="GO" id="GO:0015562">
    <property type="term" value="F:efflux transmembrane transporter activity"/>
    <property type="evidence" value="ECO:0007669"/>
    <property type="project" value="TreeGrafter"/>
</dbReference>
<dbReference type="GO" id="GO:1990281">
    <property type="term" value="C:efflux pump complex"/>
    <property type="evidence" value="ECO:0007669"/>
    <property type="project" value="TreeGrafter"/>
</dbReference>
<dbReference type="NCBIfam" id="TIGR01730">
    <property type="entry name" value="RND_mfp"/>
    <property type="match status" value="1"/>
</dbReference>
<dbReference type="KEGG" id="fwa:DCMF_25525"/>
<evidence type="ECO:0000259" key="4">
    <source>
        <dbReference type="Pfam" id="PF25917"/>
    </source>
</evidence>
<dbReference type="InterPro" id="IPR058637">
    <property type="entry name" value="YknX-like_C"/>
</dbReference>
<feature type="domain" description="CusB-like beta-barrel" evidence="5">
    <location>
        <begin position="214"/>
        <end position="286"/>
    </location>
</feature>
<dbReference type="OrthoDB" id="9813967at2"/>
<keyword evidence="2" id="KW-0175">Coiled coil</keyword>
<dbReference type="Gene3D" id="1.10.287.470">
    <property type="entry name" value="Helix hairpin bin"/>
    <property type="match status" value="1"/>
</dbReference>
<dbReference type="Pfam" id="PF25954">
    <property type="entry name" value="Beta-barrel_RND_2"/>
    <property type="match status" value="1"/>
</dbReference>
<dbReference type="EMBL" id="CP017634">
    <property type="protein sequence ID" value="ATW27667.1"/>
    <property type="molecule type" value="Genomic_DNA"/>
</dbReference>
<dbReference type="PANTHER" id="PTHR30469:SF15">
    <property type="entry name" value="HLYD FAMILY OF SECRETION PROTEINS"/>
    <property type="match status" value="1"/>
</dbReference>
<comment type="similarity">
    <text evidence="1">Belongs to the membrane fusion protein (MFP) (TC 8.A.1) family.</text>
</comment>
<dbReference type="SUPFAM" id="SSF111369">
    <property type="entry name" value="HlyD-like secretion proteins"/>
    <property type="match status" value="1"/>
</dbReference>
<dbReference type="AlphaFoldDB" id="A0A3G1KZ58"/>
<evidence type="ECO:0000313" key="7">
    <source>
        <dbReference type="EMBL" id="ATW27667.1"/>
    </source>
</evidence>
<protein>
    <submittedName>
        <fullName evidence="7">Efflux transporter periplasmic adaptor subunit</fullName>
    </submittedName>
</protein>
<keyword evidence="8" id="KW-1185">Reference proteome</keyword>
<evidence type="ECO:0000256" key="1">
    <source>
        <dbReference type="ARBA" id="ARBA00009477"/>
    </source>
</evidence>
<evidence type="ECO:0000256" key="3">
    <source>
        <dbReference type="SAM" id="Phobius"/>
    </source>
</evidence>
<dbReference type="Pfam" id="PF25989">
    <property type="entry name" value="YknX_C"/>
    <property type="match status" value="1"/>
</dbReference>
<dbReference type="InterPro" id="IPR006143">
    <property type="entry name" value="RND_pump_MFP"/>
</dbReference>
<dbReference type="Gene3D" id="2.40.30.170">
    <property type="match status" value="1"/>
</dbReference>
<dbReference type="Proteomes" id="UP000323521">
    <property type="component" value="Chromosome"/>
</dbReference>
<keyword evidence="3" id="KW-0472">Membrane</keyword>
<keyword evidence="3" id="KW-1133">Transmembrane helix</keyword>
<reference evidence="7 8" key="1">
    <citation type="submission" date="2016-10" db="EMBL/GenBank/DDBJ databases">
        <title>Complete Genome Sequence of Peptococcaceae strain DCMF.</title>
        <authorList>
            <person name="Edwards R.J."/>
            <person name="Holland S.I."/>
            <person name="Deshpande N.P."/>
            <person name="Wong Y.K."/>
            <person name="Ertan H."/>
            <person name="Manefield M."/>
            <person name="Russell T.L."/>
            <person name="Lee M.J."/>
        </authorList>
    </citation>
    <scope>NUCLEOTIDE SEQUENCE [LARGE SCALE GENOMIC DNA]</scope>
    <source>
        <strain evidence="7 8">DCMF</strain>
    </source>
</reference>
<feature type="coiled-coil region" evidence="2">
    <location>
        <begin position="114"/>
        <end position="165"/>
    </location>
</feature>
<name>A0A3G1KZ58_FORW1</name>
<dbReference type="PANTHER" id="PTHR30469">
    <property type="entry name" value="MULTIDRUG RESISTANCE PROTEIN MDTA"/>
    <property type="match status" value="1"/>
</dbReference>
<evidence type="ECO:0000313" key="8">
    <source>
        <dbReference type="Proteomes" id="UP000323521"/>
    </source>
</evidence>
<feature type="domain" description="Multidrug resistance protein MdtA-like barrel-sandwich hybrid" evidence="4">
    <location>
        <begin position="73"/>
        <end position="206"/>
    </location>
</feature>
<dbReference type="RefSeq" id="WP_148137039.1">
    <property type="nucleotide sequence ID" value="NZ_CP017634.1"/>
</dbReference>
<dbReference type="Gene3D" id="2.40.420.20">
    <property type="match status" value="1"/>
</dbReference>
<gene>
    <name evidence="7" type="ORF">DCMF_25525</name>
</gene>
<dbReference type="InterPro" id="IPR058792">
    <property type="entry name" value="Beta-barrel_RND_2"/>
</dbReference>
<evidence type="ECO:0000259" key="5">
    <source>
        <dbReference type="Pfam" id="PF25954"/>
    </source>
</evidence>
<evidence type="ECO:0000259" key="6">
    <source>
        <dbReference type="Pfam" id="PF25989"/>
    </source>
</evidence>
<sequence length="366" mass="40250">MNFWRRIQFLLVLGLVVVCLSTLVVIRINSKTEKMVLPPPLVKTLHITAADKDSEYSYSGEVRSRYESILAFQVGGKIIKKNVEVGDTVKQGTVLMELDARDIEQAVKNSANLVSSAESKYKLAQDNLKRIEQLYQDQVITQADYDTYENSYETSKAALEQANALYTQSINQLGYCKLHADKSGVIGSIDAEEGQIVAAGQKIVTLVQNKELEVEINVPENRIVKVKKAKEITVGFWALPDVKIKGVLGEVSPLADTSSRTYKVRIGLVDPSPNIQLGMSSTVWINENDHSNERIWIPLGAVYQQGSSPAVWIVKENAVSLKNITIGDFSGDQVAVSTGLKEGDVIVTAGVNRLREGQDVRVGGEN</sequence>
<feature type="domain" description="YknX-like C-terminal permuted SH3-like" evidence="6">
    <location>
        <begin position="297"/>
        <end position="362"/>
    </location>
</feature>
<proteinExistence type="inferred from homology"/>
<accession>A0A3G1KZ58</accession>
<dbReference type="Gene3D" id="2.40.50.100">
    <property type="match status" value="1"/>
</dbReference>
<dbReference type="InterPro" id="IPR058625">
    <property type="entry name" value="MdtA-like_BSH"/>
</dbReference>
<dbReference type="Pfam" id="PF25917">
    <property type="entry name" value="BSH_RND"/>
    <property type="match status" value="1"/>
</dbReference>